<evidence type="ECO:0000259" key="7">
    <source>
        <dbReference type="PROSITE" id="PS50111"/>
    </source>
</evidence>
<dbReference type="EMBL" id="RYFG02000106">
    <property type="protein sequence ID" value="TRW92777.1"/>
    <property type="molecule type" value="Genomic_DNA"/>
</dbReference>
<keyword evidence="6" id="KW-1133">Transmembrane helix</keyword>
<dbReference type="PROSITE" id="PS50111">
    <property type="entry name" value="CHEMOTAXIS_TRANSDUC_2"/>
    <property type="match status" value="1"/>
</dbReference>
<accession>A0ABY3C882</accession>
<dbReference type="InterPro" id="IPR004089">
    <property type="entry name" value="MCPsignal_dom"/>
</dbReference>
<feature type="domain" description="Methyl-accepting transducer" evidence="7">
    <location>
        <begin position="450"/>
        <end position="679"/>
    </location>
</feature>
<evidence type="ECO:0000256" key="5">
    <source>
        <dbReference type="SAM" id="Coils"/>
    </source>
</evidence>
<feature type="transmembrane region" description="Helical" evidence="6">
    <location>
        <begin position="12"/>
        <end position="32"/>
    </location>
</feature>
<dbReference type="InterPro" id="IPR051310">
    <property type="entry name" value="MCP_chemotaxis"/>
</dbReference>
<dbReference type="Gene3D" id="1.20.120.30">
    <property type="entry name" value="Aspartate receptor, ligand-binding domain"/>
    <property type="match status" value="1"/>
</dbReference>
<dbReference type="InterPro" id="IPR004090">
    <property type="entry name" value="Chemotax_Me-accpt_rcpt"/>
</dbReference>
<dbReference type="Gene3D" id="1.10.287.950">
    <property type="entry name" value="Methyl-accepting chemotaxis protein"/>
    <property type="match status" value="1"/>
</dbReference>
<dbReference type="InterPro" id="IPR003660">
    <property type="entry name" value="HAMP_dom"/>
</dbReference>
<dbReference type="PANTHER" id="PTHR43531:SF14">
    <property type="entry name" value="METHYL-ACCEPTING CHEMOTAXIS PROTEIN I-RELATED"/>
    <property type="match status" value="1"/>
</dbReference>
<evidence type="ECO:0000256" key="2">
    <source>
        <dbReference type="ARBA" id="ARBA00023224"/>
    </source>
</evidence>
<evidence type="ECO:0000256" key="4">
    <source>
        <dbReference type="PROSITE-ProRule" id="PRU00284"/>
    </source>
</evidence>
<dbReference type="Gene3D" id="1.20.120.1530">
    <property type="match status" value="2"/>
</dbReference>
<organism evidence="8 9">
    <name type="scientific">Candidatus Methylobacter oryzae</name>
    <dbReference type="NCBI Taxonomy" id="2497749"/>
    <lineage>
        <taxon>Bacteria</taxon>
        <taxon>Pseudomonadati</taxon>
        <taxon>Pseudomonadota</taxon>
        <taxon>Gammaproteobacteria</taxon>
        <taxon>Methylococcales</taxon>
        <taxon>Methylococcaceae</taxon>
        <taxon>Methylobacter</taxon>
    </lineage>
</organism>
<evidence type="ECO:0000313" key="9">
    <source>
        <dbReference type="Proteomes" id="UP000733744"/>
    </source>
</evidence>
<dbReference type="InterPro" id="IPR054421">
    <property type="entry name" value="McpB_HAMP_2nd"/>
</dbReference>
<dbReference type="Pfam" id="PF21927">
    <property type="entry name" value="McpB_HAMP_2"/>
    <property type="match status" value="1"/>
</dbReference>
<dbReference type="SMART" id="SM00283">
    <property type="entry name" value="MA"/>
    <property type="match status" value="1"/>
</dbReference>
<dbReference type="Pfam" id="PF00015">
    <property type="entry name" value="MCPsignal"/>
    <property type="match status" value="1"/>
</dbReference>
<keyword evidence="5" id="KW-0175">Coiled coil</keyword>
<evidence type="ECO:0000313" key="8">
    <source>
        <dbReference type="EMBL" id="TRW92777.1"/>
    </source>
</evidence>
<evidence type="ECO:0000256" key="1">
    <source>
        <dbReference type="ARBA" id="ARBA00022481"/>
    </source>
</evidence>
<keyword evidence="9" id="KW-1185">Reference proteome</keyword>
<dbReference type="Pfam" id="PF13682">
    <property type="entry name" value="CZB"/>
    <property type="match status" value="1"/>
</dbReference>
<dbReference type="Pfam" id="PF18575">
    <property type="entry name" value="HAMP_N3"/>
    <property type="match status" value="1"/>
</dbReference>
<evidence type="ECO:0000256" key="3">
    <source>
        <dbReference type="ARBA" id="ARBA00029447"/>
    </source>
</evidence>
<keyword evidence="6" id="KW-0812">Transmembrane</keyword>
<dbReference type="CDD" id="cd11386">
    <property type="entry name" value="MCP_signal"/>
    <property type="match status" value="1"/>
</dbReference>
<keyword evidence="2 4" id="KW-0807">Transducer</keyword>
<dbReference type="Proteomes" id="UP000733744">
    <property type="component" value="Unassembled WGS sequence"/>
</dbReference>
<sequence length="882" mass="95106">MFKNIFISFKNRILLGFCSLIIMMAVIIYVSLAQFSKVQHNTAELNTAVMPLAQAAEAMMVDVIQVQQFLTDVSATHNPGGYKDAEAAAADFKSRKEQILLSGTIASSQKEELAKIDLAFDQFYNQGKRMAATYTDQGIAAGNAIMTDFDAASLRLAGLMKEFKSHAVNNELQTITGLNELSKHASQLLLVVSALLVTLSLGVAFYLTNYLYKQLGIDPYYAKAIAKEIAGGNFNRDINLDPGDNSSLLYAIKTIQTSINAFVAAQNVMSQKHAEGWIGEEIDATQFRGTYAKLARDINALVKSHIDVKTQVVKVISQYAKGDFSLDIDRLPGDKAKITEAIDNVKKTLFEVSSEINALAAAGAGGDFSKRANASKFEFMFKDILTNFNTLIETCDTGFEDIRKVTDAMAQGDMTQTIGKNYPGTFGEVIAGVNATGQHIKKLVSEIKDATEAINTAAKEIASGNNDLSHRTEQQAASLEETAASMEELTSTVQANTENAKQANQLAKNASEIADQGVTVVGKVVSTMESINESSTKIGDIISVIDSIAFQTNILALNAAVEAARAGEQGRGFAVVASEVRNLAQRAASAAGEIRGLIADSVEKVEDGSRLVNQAGRTIKEIVNSVQRVTMIMSEISAASVEQSSGIAQVNQAIAQMDDVTQQNAALVEQAAAAAESMEEQTQNLSKTVAVFKTDDNRSLSSGFNAIKQKALPVKMASPTNKLGAPVAEIKAIENVEEITVELDNALHKHAEWKVKFRTALEHHDKMDVATISKDNCCHFGQWLHGHAKSRLGHLDSFSDCMSHHAAFHIEAGKVAQAINEDRRHEVNAMLNPGSAFTEKSSAVGVAIMRLKKDVVAAAKPAVAKSPPRQLAAVSNDEWEEF</sequence>
<protein>
    <submittedName>
        <fullName evidence="8">Chemotaxis protein</fullName>
    </submittedName>
</protein>
<comment type="similarity">
    <text evidence="3">Belongs to the methyl-accepting chemotaxis (MCP) protein family.</text>
</comment>
<gene>
    <name evidence="8" type="ORF">EKO24_014345</name>
</gene>
<proteinExistence type="inferred from homology"/>
<dbReference type="PRINTS" id="PR00260">
    <property type="entry name" value="CHEMTRNSDUCR"/>
</dbReference>
<comment type="caution">
    <text evidence="8">The sequence shown here is derived from an EMBL/GenBank/DDBJ whole genome shotgun (WGS) entry which is preliminary data.</text>
</comment>
<keyword evidence="1" id="KW-0488">Methylation</keyword>
<dbReference type="SUPFAM" id="SSF58104">
    <property type="entry name" value="Methyl-accepting chemotaxis protein (MCP) signaling domain"/>
    <property type="match status" value="1"/>
</dbReference>
<keyword evidence="6" id="KW-0472">Membrane</keyword>
<feature type="coiled-coil region" evidence="5">
    <location>
        <begin position="440"/>
        <end position="506"/>
    </location>
</feature>
<dbReference type="InterPro" id="IPR041395">
    <property type="entry name" value="McpB_HAMP_3rd"/>
</dbReference>
<evidence type="ECO:0000256" key="6">
    <source>
        <dbReference type="SAM" id="Phobius"/>
    </source>
</evidence>
<dbReference type="RefSeq" id="WP_127029197.1">
    <property type="nucleotide sequence ID" value="NZ_RYFG02000106.1"/>
</dbReference>
<dbReference type="Pfam" id="PF18947">
    <property type="entry name" value="HAMP_2"/>
    <property type="match status" value="1"/>
</dbReference>
<dbReference type="PANTHER" id="PTHR43531">
    <property type="entry name" value="PROTEIN ICFG"/>
    <property type="match status" value="1"/>
</dbReference>
<dbReference type="InterPro" id="IPR025991">
    <property type="entry name" value="Chemoreceptor_zinc-bind_dom"/>
</dbReference>
<feature type="coiled-coil region" evidence="5">
    <location>
        <begin position="650"/>
        <end position="688"/>
    </location>
</feature>
<reference evidence="8 9" key="1">
    <citation type="journal article" date="2019" name="Antonie Van Leeuwenhoek">
        <title>Description of 'Ca. Methylobacter oryzae' KRF1, a novel species from the environmentally important Methylobacter clade 2.</title>
        <authorList>
            <person name="Khatri K."/>
            <person name="Mohite J.A."/>
            <person name="Pandit P.S."/>
            <person name="Bahulikar R."/>
            <person name="Rahalkar M.C."/>
        </authorList>
    </citation>
    <scope>NUCLEOTIDE SEQUENCE [LARGE SCALE GENOMIC DNA]</scope>
    <source>
        <strain evidence="8 9">KRF1</strain>
    </source>
</reference>
<name>A0ABY3C882_9GAMM</name>